<evidence type="ECO:0000259" key="2">
    <source>
        <dbReference type="SMART" id="SM00460"/>
    </source>
</evidence>
<dbReference type="InterPro" id="IPR056564">
    <property type="entry name" value="Ig-like_KY"/>
</dbReference>
<reference evidence="4" key="1">
    <citation type="submission" date="2025-08" db="UniProtKB">
        <authorList>
            <consortium name="RefSeq"/>
        </authorList>
    </citation>
    <scope>IDENTIFICATION</scope>
</reference>
<feature type="domain" description="Transglutaminase-like" evidence="2">
    <location>
        <begin position="255"/>
        <end position="324"/>
    </location>
</feature>
<dbReference type="Pfam" id="PF23265">
    <property type="entry name" value="Ig-like_KY"/>
    <property type="match status" value="3"/>
</dbReference>
<keyword evidence="3" id="KW-1185">Reference proteome</keyword>
<dbReference type="AlphaFoldDB" id="A0A6P8ECX4"/>
<proteinExistence type="predicted"/>
<protein>
    <submittedName>
        <fullName evidence="4">Kyphoscoliosis peptidase-like</fullName>
    </submittedName>
</protein>
<dbReference type="GO" id="GO:0005737">
    <property type="term" value="C:cytoplasm"/>
    <property type="evidence" value="ECO:0007669"/>
    <property type="project" value="TreeGrafter"/>
</dbReference>
<accession>A0A6P8ECX4</accession>
<name>A0A6P8ECX4_CLUHA</name>
<evidence type="ECO:0000313" key="4">
    <source>
        <dbReference type="RefSeq" id="XP_031413718.1"/>
    </source>
</evidence>
<feature type="compositionally biased region" description="Basic and acidic residues" evidence="1">
    <location>
        <begin position="87"/>
        <end position="97"/>
    </location>
</feature>
<dbReference type="Gene3D" id="3.10.620.30">
    <property type="match status" value="1"/>
</dbReference>
<dbReference type="PANTHER" id="PTHR46333:SF4">
    <property type="entry name" value="TRANSGLUTAMINASE-LIKE DOMAIN-CONTAINING PROTEIN"/>
    <property type="match status" value="1"/>
</dbReference>
<feature type="region of interest" description="Disordered" evidence="1">
    <location>
        <begin position="1"/>
        <end position="125"/>
    </location>
</feature>
<feature type="compositionally biased region" description="Basic residues" evidence="1">
    <location>
        <begin position="7"/>
        <end position="26"/>
    </location>
</feature>
<evidence type="ECO:0000256" key="1">
    <source>
        <dbReference type="SAM" id="MobiDB-lite"/>
    </source>
</evidence>
<dbReference type="Pfam" id="PF01841">
    <property type="entry name" value="Transglut_core"/>
    <property type="match status" value="1"/>
</dbReference>
<dbReference type="OrthoDB" id="6129702at2759"/>
<dbReference type="PANTHER" id="PTHR46333">
    <property type="entry name" value="CYTOKINESIS PROTEIN 3"/>
    <property type="match status" value="1"/>
</dbReference>
<dbReference type="InterPro" id="IPR002931">
    <property type="entry name" value="Transglutaminase-like"/>
</dbReference>
<feature type="compositionally biased region" description="Basic residues" evidence="1">
    <location>
        <begin position="42"/>
        <end position="53"/>
    </location>
</feature>
<organism evidence="3 4">
    <name type="scientific">Clupea harengus</name>
    <name type="common">Atlantic herring</name>
    <dbReference type="NCBI Taxonomy" id="7950"/>
    <lineage>
        <taxon>Eukaryota</taxon>
        <taxon>Metazoa</taxon>
        <taxon>Chordata</taxon>
        <taxon>Craniata</taxon>
        <taxon>Vertebrata</taxon>
        <taxon>Euteleostomi</taxon>
        <taxon>Actinopterygii</taxon>
        <taxon>Neopterygii</taxon>
        <taxon>Teleostei</taxon>
        <taxon>Clupei</taxon>
        <taxon>Clupeiformes</taxon>
        <taxon>Clupeoidei</taxon>
        <taxon>Clupeidae</taxon>
        <taxon>Clupea</taxon>
    </lineage>
</organism>
<dbReference type="InterPro" id="IPR038765">
    <property type="entry name" value="Papain-like_cys_pep_sf"/>
</dbReference>
<feature type="region of interest" description="Disordered" evidence="1">
    <location>
        <begin position="149"/>
        <end position="172"/>
    </location>
</feature>
<dbReference type="Proteomes" id="UP000515152">
    <property type="component" value="Chromosome 20"/>
</dbReference>
<dbReference type="SMART" id="SM00460">
    <property type="entry name" value="TGc"/>
    <property type="match status" value="1"/>
</dbReference>
<feature type="compositionally biased region" description="Basic residues" evidence="1">
    <location>
        <begin position="163"/>
        <end position="172"/>
    </location>
</feature>
<gene>
    <name evidence="4" type="primary">LOC116217942</name>
</gene>
<dbReference type="GeneID" id="116217942"/>
<feature type="compositionally biased region" description="Basic residues" evidence="1">
    <location>
        <begin position="98"/>
        <end position="116"/>
    </location>
</feature>
<dbReference type="InterPro" id="IPR052557">
    <property type="entry name" value="CAP/Cytokinesis_protein"/>
</dbReference>
<evidence type="ECO:0000313" key="3">
    <source>
        <dbReference type="Proteomes" id="UP000515152"/>
    </source>
</evidence>
<sequence>MGAVITRLRRVGKKGRNPKNKKKKGKGVVVKKGGLTPQSSRRGAKASTRRRRSNGTQRSQKTQRKPLTEVFANTDEPTYENIVESNTKQHESNDSQRNRRMSTKRRKSTGTRRSQKGHTVERRPLNDIFPKAEDTTDSCNTYDNNIQQRGTKFRASQRSAKGSIRRRKSSRKLKKHLFPSPAVFSQIDAHAIKAGEELRRKRIFSVKAITEAITVGAVTDLQKLRAIWIWICHNIEYDVSGYLGQTEKVTSPERVIETGRGICCGYSSLCVQMCSEVGVECREVSGHSKGASYRPGLHAEATKSDHAWNVVRLQGHWYLLDSCWGAGNVDFTKRVFNKCYDEFFFLTDPEMFISSHYPDDPQWQLLRVPLTLEEFQKRVQKSSWFFQLGLTLHHPTHFLLVTENGEATISMTFPEPLEFTYRFSQRSGSIQRELSTSAALLIVTTTHMKLQLRPPTQGTFDIVVFARTANTSGSLPDVCNFLLECPKPSPLDGFPENPSKSWGMEPKAKDMGLKPCQYEAEITLESGTFEMVLQTSRPLMMLCKLAHKDLDEALAKRCVATQNESDQLSCHVLCPYKGYYRLSVFVKDSESSTETYNPAGTFLLHCTSSAVININKLFPPDLSNNCGPGNSTLKAGLTNFSHSRALINTQQGQCNITFRNQHGLKLQANLSREERQQPKYPLSRHVLLSCDEKDATISVALPGAGVYKLSLFGGPATKTTLSHICDYVLRNDWEGSWPPFPLSYSIWNSGCVLFEPRTGLLEPMAKVRFCVKVPRAREVSVIGQNHTELRLNQESQMWEGEVFTDTVPQFKLAATFPGGAPGSMDILLCFDVLKTPNGMR</sequence>
<dbReference type="KEGG" id="char:116217942"/>
<dbReference type="SUPFAM" id="SSF54001">
    <property type="entry name" value="Cysteine proteinases"/>
    <property type="match status" value="1"/>
</dbReference>
<dbReference type="RefSeq" id="XP_031413718.1">
    <property type="nucleotide sequence ID" value="XM_031557858.2"/>
</dbReference>